<dbReference type="InParanoid" id="L7K014"/>
<protein>
    <submittedName>
        <fullName evidence="1">Uncharacterized protein</fullName>
    </submittedName>
</protein>
<gene>
    <name evidence="1" type="ORF">THOM_0069</name>
</gene>
<dbReference type="EMBL" id="JH993804">
    <property type="protein sequence ID" value="ELQ76930.1"/>
    <property type="molecule type" value="Genomic_DNA"/>
</dbReference>
<keyword evidence="2" id="KW-1185">Reference proteome</keyword>
<dbReference type="HOGENOM" id="CLU_1428924_0_0_1"/>
<evidence type="ECO:0000313" key="2">
    <source>
        <dbReference type="Proteomes" id="UP000011185"/>
    </source>
</evidence>
<reference evidence="1 2" key="1">
    <citation type="journal article" date="2012" name="PLoS Pathog.">
        <title>The genome of the obligate intracellular parasite Trachipleistophora hominis: new insights into microsporidian genome dynamics and reductive evolution.</title>
        <authorList>
            <person name="Heinz E."/>
            <person name="Williams T.A."/>
            <person name="Nakjang S."/>
            <person name="Noel C.J."/>
            <person name="Swan D.C."/>
            <person name="Goldberg A.V."/>
            <person name="Harris S.R."/>
            <person name="Weinmaier T."/>
            <person name="Markert S."/>
            <person name="Becher D."/>
            <person name="Bernhardt J."/>
            <person name="Dagan T."/>
            <person name="Hacker C."/>
            <person name="Lucocq J.M."/>
            <person name="Schweder T."/>
            <person name="Rattei T."/>
            <person name="Hall N."/>
            <person name="Hirt R.P."/>
            <person name="Embley T.M."/>
        </authorList>
    </citation>
    <scope>NUCLEOTIDE SEQUENCE [LARGE SCALE GENOMIC DNA]</scope>
</reference>
<accession>L7K014</accession>
<evidence type="ECO:0000313" key="1">
    <source>
        <dbReference type="EMBL" id="ELQ76930.1"/>
    </source>
</evidence>
<organism evidence="1 2">
    <name type="scientific">Trachipleistophora hominis</name>
    <name type="common">Microsporidian parasite</name>
    <dbReference type="NCBI Taxonomy" id="72359"/>
    <lineage>
        <taxon>Eukaryota</taxon>
        <taxon>Fungi</taxon>
        <taxon>Fungi incertae sedis</taxon>
        <taxon>Microsporidia</taxon>
        <taxon>Pleistophoridae</taxon>
        <taxon>Trachipleistophora</taxon>
    </lineage>
</organism>
<sequence>MDENEGRYFDINTDVEKLINLLNKNSQIPWDDNDKYSLSHFIHLLMTTIKDRKLVSNYFLYKYDPEYMKKIQGVQNYGKIPAKVEKNKGHVKHATRRFSEQECLPLQKIYVYCTAKRQHLSNFWKFMKVHNKEYILKSIVCRSKSNDPQYFVVDSYQNKFYIIGQCYSKETNLTEIFAENDVLVALYEQL</sequence>
<name>L7K014_TRAHO</name>
<dbReference type="AlphaFoldDB" id="L7K014"/>
<dbReference type="Proteomes" id="UP000011185">
    <property type="component" value="Unassembled WGS sequence"/>
</dbReference>
<proteinExistence type="predicted"/>
<dbReference type="VEuPathDB" id="MicrosporidiaDB:THOM_0069"/>